<dbReference type="Gene3D" id="3.40.50.300">
    <property type="entry name" value="P-loop containing nucleotide triphosphate hydrolases"/>
    <property type="match status" value="1"/>
</dbReference>
<organism evidence="2 3">
    <name type="scientific">Streptococcus henryi</name>
    <dbReference type="NCBI Taxonomy" id="439219"/>
    <lineage>
        <taxon>Bacteria</taxon>
        <taxon>Bacillati</taxon>
        <taxon>Bacillota</taxon>
        <taxon>Bacilli</taxon>
        <taxon>Lactobacillales</taxon>
        <taxon>Streptococcaceae</taxon>
        <taxon>Streptococcus</taxon>
    </lineage>
</organism>
<feature type="domain" description="AAA" evidence="1">
    <location>
        <begin position="1"/>
        <end position="169"/>
    </location>
</feature>
<sequence>MKLMSFVAIKGGVGKTTLALLNGQYLASKGYKVLFIDLDHQCNLTHFYDVYEDTSTVANVFAGSDDVKILSVAPNVDLIAGSMKLDESERKLETDPNQNMYLYDWLGDNLESKNLDQYDYVILDCRPDFGIATRNAIAVSHTLFSPITPSDFAFEAKENLEVRLEQYRKTEIVRPSRESLITAQLYFLPNMIKHNTAKSKELLEALKDDASVVGLIPQKELFNRATKEETVIDMMLDSTLKREHKTFFSALTDTLNQLQELTDKA</sequence>
<gene>
    <name evidence="2" type="ORF">SAMN02910293_00485</name>
</gene>
<dbReference type="Pfam" id="PF13614">
    <property type="entry name" value="AAA_31"/>
    <property type="match status" value="1"/>
</dbReference>
<dbReference type="PANTHER" id="PTHR13696:SF99">
    <property type="entry name" value="COBYRINIC ACID AC-DIAMIDE SYNTHASE"/>
    <property type="match status" value="1"/>
</dbReference>
<evidence type="ECO:0000313" key="2">
    <source>
        <dbReference type="EMBL" id="SDB09386.1"/>
    </source>
</evidence>
<name>A0A1G6ALW3_9STRE</name>
<keyword evidence="3" id="KW-1185">Reference proteome</keyword>
<dbReference type="SUPFAM" id="SSF52540">
    <property type="entry name" value="P-loop containing nucleoside triphosphate hydrolases"/>
    <property type="match status" value="1"/>
</dbReference>
<dbReference type="Proteomes" id="UP000182508">
    <property type="component" value="Unassembled WGS sequence"/>
</dbReference>
<dbReference type="EMBL" id="FMXP01000005">
    <property type="protein sequence ID" value="SDB09386.1"/>
    <property type="molecule type" value="Genomic_DNA"/>
</dbReference>
<dbReference type="CDD" id="cd02042">
    <property type="entry name" value="ParAB_family"/>
    <property type="match status" value="1"/>
</dbReference>
<protein>
    <submittedName>
        <fullName evidence="2">Chromosome partitioning protein</fullName>
    </submittedName>
</protein>
<evidence type="ECO:0000259" key="1">
    <source>
        <dbReference type="Pfam" id="PF13614"/>
    </source>
</evidence>
<dbReference type="STRING" id="439219.SAMN02910293_00485"/>
<dbReference type="InterPro" id="IPR050678">
    <property type="entry name" value="DNA_Partitioning_ATPase"/>
</dbReference>
<reference evidence="2 3" key="1">
    <citation type="submission" date="2016-10" db="EMBL/GenBank/DDBJ databases">
        <authorList>
            <person name="de Groot N.N."/>
        </authorList>
    </citation>
    <scope>NUCLEOTIDE SEQUENCE [LARGE SCALE GENOMIC DNA]</scope>
    <source>
        <strain evidence="2 3">A-4</strain>
    </source>
</reference>
<dbReference type="PANTHER" id="PTHR13696">
    <property type="entry name" value="P-LOOP CONTAINING NUCLEOSIDE TRIPHOSPHATE HYDROLASE"/>
    <property type="match status" value="1"/>
</dbReference>
<evidence type="ECO:0000313" key="3">
    <source>
        <dbReference type="Proteomes" id="UP000182508"/>
    </source>
</evidence>
<accession>A0A1G6ALW3</accession>
<dbReference type="AlphaFoldDB" id="A0A1G6ALW3"/>
<dbReference type="InterPro" id="IPR027417">
    <property type="entry name" value="P-loop_NTPase"/>
</dbReference>
<dbReference type="RefSeq" id="WP_074485279.1">
    <property type="nucleotide sequence ID" value="NZ_FMXP01000005.1"/>
</dbReference>
<dbReference type="InterPro" id="IPR025669">
    <property type="entry name" value="AAA_dom"/>
</dbReference>
<proteinExistence type="predicted"/>